<gene>
    <name evidence="3" type="ORF">BC792_12335</name>
</gene>
<reference evidence="3 4" key="1">
    <citation type="submission" date="2019-07" db="EMBL/GenBank/DDBJ databases">
        <title>Genomic Encyclopedia of Archaeal and Bacterial Type Strains, Phase II (KMG-II): from individual species to whole genera.</title>
        <authorList>
            <person name="Goeker M."/>
        </authorList>
    </citation>
    <scope>NUCLEOTIDE SEQUENCE [LARGE SCALE GENOMIC DNA]</scope>
    <source>
        <strain evidence="3 4">DSM 18850</strain>
    </source>
</reference>
<dbReference type="InterPro" id="IPR044528">
    <property type="entry name" value="POD-like_MBL-fold"/>
</dbReference>
<dbReference type="Gene3D" id="3.60.15.10">
    <property type="entry name" value="Ribonuclease Z/Hydroxyacylglutathione hydrolase-like"/>
    <property type="match status" value="1"/>
</dbReference>
<dbReference type="GO" id="GO:0006749">
    <property type="term" value="P:glutathione metabolic process"/>
    <property type="evidence" value="ECO:0007669"/>
    <property type="project" value="InterPro"/>
</dbReference>
<keyword evidence="1" id="KW-0479">Metal-binding</keyword>
<keyword evidence="4" id="KW-1185">Reference proteome</keyword>
<dbReference type="GO" id="GO:0046872">
    <property type="term" value="F:metal ion binding"/>
    <property type="evidence" value="ECO:0007669"/>
    <property type="project" value="UniProtKB-KW"/>
</dbReference>
<feature type="domain" description="Rhodanese" evidence="2">
    <location>
        <begin position="273"/>
        <end position="299"/>
    </location>
</feature>
<dbReference type="SUPFAM" id="SSF56281">
    <property type="entry name" value="Metallo-hydrolase/oxidoreductase"/>
    <property type="match status" value="1"/>
</dbReference>
<accession>A0A5S5D4H9</accession>
<dbReference type="InterPro" id="IPR036866">
    <property type="entry name" value="RibonucZ/Hydroxyglut_hydro"/>
</dbReference>
<dbReference type="PANTHER" id="PTHR43084">
    <property type="entry name" value="PERSULFIDE DIOXYGENASE ETHE1"/>
    <property type="match status" value="1"/>
</dbReference>
<dbReference type="GO" id="GO:0016787">
    <property type="term" value="F:hydrolase activity"/>
    <property type="evidence" value="ECO:0007669"/>
    <property type="project" value="UniProtKB-KW"/>
</dbReference>
<sequence length="461" mass="51248">MFFQQIYDKTLAQASYFIGCQATSEAIVIDAKRDVDTYLEIARQNNMRITHVVETHIHADFLAGTRELAALTGASMYLSDEGGPDWQYAFAHKGLRDGDRLFVGNLSLEVLHTPGHTPESISLLLRDHPSSDAPVMVFTGDFVFVGDVGRPDLLEEVVGVAGSKEEGAAELFRSLQRFSQLPDYVQLWPGHGAGSACGKSLGAVPSSTVGYEKIRNWALQHLDNFGAFKDYLLHDQPEVPTYFSAMKRLNKEERPLLLEVPEYPVLDVTEVMAKPAYTIVDSRHKSKFAEGHVAGALNIQNNNALATWCGWMLSYSDQIVIVAPDEEREDITRKLMRIGMDNIAGFVTNVEGADLVPVKLLQAEEVNNLRSEAVLLDVRSQREYNEGHIPGARHRFVGFLPQMNLEDMRHSPLVVYCQSGDRATVAYSFLESKGFEPIFLYPGSFADWKAKGMSIASSREG</sequence>
<evidence type="ECO:0000313" key="4">
    <source>
        <dbReference type="Proteomes" id="UP000325105"/>
    </source>
</evidence>
<evidence type="ECO:0000259" key="2">
    <source>
        <dbReference type="PROSITE" id="PS50206"/>
    </source>
</evidence>
<dbReference type="GO" id="GO:0070813">
    <property type="term" value="P:hydrogen sulfide metabolic process"/>
    <property type="evidence" value="ECO:0007669"/>
    <property type="project" value="TreeGrafter"/>
</dbReference>
<dbReference type="CDD" id="cd00158">
    <property type="entry name" value="RHOD"/>
    <property type="match status" value="1"/>
</dbReference>
<dbReference type="OrthoDB" id="9784009at2"/>
<name>A0A5S5D4H9_9SPHI</name>
<dbReference type="PROSITE" id="PS50206">
    <property type="entry name" value="RHODANESE_3"/>
    <property type="match status" value="2"/>
</dbReference>
<dbReference type="EMBL" id="VNHX01000023">
    <property type="protein sequence ID" value="TYP90937.1"/>
    <property type="molecule type" value="Genomic_DNA"/>
</dbReference>
<dbReference type="PANTHER" id="PTHR43084:SF1">
    <property type="entry name" value="PERSULFIDE DIOXYGENASE ETHE1, MITOCHONDRIAL"/>
    <property type="match status" value="1"/>
</dbReference>
<dbReference type="Gene3D" id="3.40.250.10">
    <property type="entry name" value="Rhodanese-like domain"/>
    <property type="match status" value="2"/>
</dbReference>
<dbReference type="Proteomes" id="UP000325105">
    <property type="component" value="Unassembled WGS sequence"/>
</dbReference>
<keyword evidence="3" id="KW-0378">Hydrolase</keyword>
<dbReference type="InterPro" id="IPR001279">
    <property type="entry name" value="Metallo-B-lactamas"/>
</dbReference>
<comment type="caution">
    <text evidence="3">The sequence shown here is derived from an EMBL/GenBank/DDBJ whole genome shotgun (WGS) entry which is preliminary data.</text>
</comment>
<evidence type="ECO:0000313" key="3">
    <source>
        <dbReference type="EMBL" id="TYP90937.1"/>
    </source>
</evidence>
<dbReference type="CDD" id="cd07724">
    <property type="entry name" value="POD-like_MBL-fold"/>
    <property type="match status" value="1"/>
</dbReference>
<dbReference type="Pfam" id="PF00753">
    <property type="entry name" value="Lactamase_B"/>
    <property type="match status" value="1"/>
</dbReference>
<dbReference type="SUPFAM" id="SSF52821">
    <property type="entry name" value="Rhodanese/Cell cycle control phosphatase"/>
    <property type="match status" value="2"/>
</dbReference>
<dbReference type="InterPro" id="IPR051682">
    <property type="entry name" value="Mito_Persulfide_Diox"/>
</dbReference>
<dbReference type="Pfam" id="PF00581">
    <property type="entry name" value="Rhodanese"/>
    <property type="match status" value="2"/>
</dbReference>
<dbReference type="AlphaFoldDB" id="A0A5S5D4H9"/>
<dbReference type="GO" id="GO:0050313">
    <property type="term" value="F:sulfur dioxygenase activity"/>
    <property type="evidence" value="ECO:0007669"/>
    <property type="project" value="InterPro"/>
</dbReference>
<protein>
    <submittedName>
        <fullName evidence="3">Hydroxyacylglutathione hydrolase</fullName>
    </submittedName>
</protein>
<feature type="domain" description="Rhodanese" evidence="2">
    <location>
        <begin position="369"/>
        <end position="457"/>
    </location>
</feature>
<dbReference type="FunFam" id="3.60.15.10:FF:000030">
    <property type="entry name" value="Metallo-beta-lactamase family protein"/>
    <property type="match status" value="1"/>
</dbReference>
<dbReference type="SMART" id="SM00849">
    <property type="entry name" value="Lactamase_B"/>
    <property type="match status" value="1"/>
</dbReference>
<dbReference type="InterPro" id="IPR036873">
    <property type="entry name" value="Rhodanese-like_dom_sf"/>
</dbReference>
<dbReference type="SMART" id="SM00450">
    <property type="entry name" value="RHOD"/>
    <property type="match status" value="1"/>
</dbReference>
<evidence type="ECO:0000256" key="1">
    <source>
        <dbReference type="ARBA" id="ARBA00022723"/>
    </source>
</evidence>
<organism evidence="3 4">
    <name type="scientific">Sphingobacterium allocomposti</name>
    <dbReference type="NCBI Taxonomy" id="415956"/>
    <lineage>
        <taxon>Bacteria</taxon>
        <taxon>Pseudomonadati</taxon>
        <taxon>Bacteroidota</taxon>
        <taxon>Sphingobacteriia</taxon>
        <taxon>Sphingobacteriales</taxon>
        <taxon>Sphingobacteriaceae</taxon>
        <taxon>Sphingobacterium</taxon>
    </lineage>
</organism>
<dbReference type="RefSeq" id="WP_148909813.1">
    <property type="nucleotide sequence ID" value="NZ_VNHX01000023.1"/>
</dbReference>
<proteinExistence type="predicted"/>
<dbReference type="InterPro" id="IPR001763">
    <property type="entry name" value="Rhodanese-like_dom"/>
</dbReference>